<keyword evidence="1" id="KW-0472">Membrane</keyword>
<keyword evidence="3" id="KW-1185">Reference proteome</keyword>
<sequence length="185" mass="21629">MSNLVPDTVRQQHVTHPQYFFAISLFFLHGYYNFVRLDGWLHGAINLLKETITIIILGPFCFSNYDASRDKKRDIAERNVRQATHAANITAIVFITIRLIWNFSVLATHNNGISDNANAFDIMNNGFWLVPLMTIAFFIRLSSLKPDTGELQFLKYILRYPWRFIWPIRQNETFSGGNKRQERRS</sequence>
<proteinExistence type="predicted"/>
<keyword evidence="1" id="KW-0812">Transmembrane</keyword>
<comment type="caution">
    <text evidence="2">The sequence shown here is derived from an EMBL/GenBank/DDBJ whole genome shotgun (WGS) entry which is preliminary data.</text>
</comment>
<evidence type="ECO:0000313" key="3">
    <source>
        <dbReference type="Proteomes" id="UP000801864"/>
    </source>
</evidence>
<dbReference type="AlphaFoldDB" id="A0A9P4XDD8"/>
<evidence type="ECO:0000313" key="2">
    <source>
        <dbReference type="EMBL" id="KAF3071736.1"/>
    </source>
</evidence>
<feature type="transmembrane region" description="Helical" evidence="1">
    <location>
        <begin position="47"/>
        <end position="65"/>
    </location>
</feature>
<protein>
    <submittedName>
        <fullName evidence="2">Uncharacterized protein</fullName>
    </submittedName>
</protein>
<name>A0A9P4XDD8_9HYPO</name>
<feature type="transmembrane region" description="Helical" evidence="1">
    <location>
        <begin position="126"/>
        <end position="143"/>
    </location>
</feature>
<organism evidence="2 3">
    <name type="scientific">Trichoderma lentiforme</name>
    <dbReference type="NCBI Taxonomy" id="1567552"/>
    <lineage>
        <taxon>Eukaryota</taxon>
        <taxon>Fungi</taxon>
        <taxon>Dikarya</taxon>
        <taxon>Ascomycota</taxon>
        <taxon>Pezizomycotina</taxon>
        <taxon>Sordariomycetes</taxon>
        <taxon>Hypocreomycetidae</taxon>
        <taxon>Hypocreales</taxon>
        <taxon>Hypocreaceae</taxon>
        <taxon>Trichoderma</taxon>
    </lineage>
</organism>
<feature type="transmembrane region" description="Helical" evidence="1">
    <location>
        <begin position="19"/>
        <end position="35"/>
    </location>
</feature>
<keyword evidence="1" id="KW-1133">Transmembrane helix</keyword>
<reference evidence="2 3" key="1">
    <citation type="submission" date="2018-06" db="EMBL/GenBank/DDBJ databases">
        <title>Genome analysis of cellulolytic fungus Trichoderma lentiforme CFAM-422.</title>
        <authorList>
            <person name="Steindorff A.S."/>
            <person name="Formighieri E.F."/>
            <person name="Midorikawa G.E.O."/>
            <person name="Tamietti M.S."/>
            <person name="Ramos E.Z."/>
            <person name="Silva A.S."/>
            <person name="Bon E.P.S."/>
            <person name="Mendes T.D."/>
            <person name="Damaso M.C.T."/>
            <person name="Favaro L.C.L."/>
        </authorList>
    </citation>
    <scope>NUCLEOTIDE SEQUENCE [LARGE SCALE GENOMIC DNA]</scope>
    <source>
        <strain evidence="2 3">CFAM-422</strain>
    </source>
</reference>
<accession>A0A9P4XDD8</accession>
<dbReference type="EMBL" id="QLNT01000010">
    <property type="protein sequence ID" value="KAF3071736.1"/>
    <property type="molecule type" value="Genomic_DNA"/>
</dbReference>
<dbReference type="Proteomes" id="UP000801864">
    <property type="component" value="Unassembled WGS sequence"/>
</dbReference>
<gene>
    <name evidence="2" type="ORF">CFAM422_006096</name>
</gene>
<feature type="transmembrane region" description="Helical" evidence="1">
    <location>
        <begin position="86"/>
        <end position="106"/>
    </location>
</feature>
<evidence type="ECO:0000256" key="1">
    <source>
        <dbReference type="SAM" id="Phobius"/>
    </source>
</evidence>